<name>A0A9W4DLH5_9ACTN</name>
<accession>A0A9W4DLH5</accession>
<keyword evidence="2" id="KW-0378">Hydrolase</keyword>
<proteinExistence type="predicted"/>
<protein>
    <submittedName>
        <fullName evidence="2">Exonuclease SbcC</fullName>
    </submittedName>
</protein>
<keyword evidence="2" id="KW-0269">Exonuclease</keyword>
<dbReference type="EMBL" id="CAJSLV010000043">
    <property type="protein sequence ID" value="CAG6392209.1"/>
    <property type="molecule type" value="Genomic_DNA"/>
</dbReference>
<evidence type="ECO:0000256" key="1">
    <source>
        <dbReference type="SAM" id="MobiDB-lite"/>
    </source>
</evidence>
<dbReference type="AlphaFoldDB" id="A0A9W4DLH5"/>
<sequence>MRRRPAECRQLGNAGRHHAGQVRVPAGAAPHPEEARVDLRPRGAGRGRECRRPGSLLRALAVRATAAEPAGTRRRAAARGVVPRPLPVGGGSPVCGCWGSGVRRWGAGA</sequence>
<dbReference type="GO" id="GO:0004527">
    <property type="term" value="F:exonuclease activity"/>
    <property type="evidence" value="ECO:0007669"/>
    <property type="project" value="UniProtKB-KW"/>
</dbReference>
<gene>
    <name evidence="2" type="ORF">SCOCK_150181</name>
</gene>
<dbReference type="Proteomes" id="UP001152519">
    <property type="component" value="Unassembled WGS sequence"/>
</dbReference>
<reference evidence="2" key="1">
    <citation type="submission" date="2021-05" db="EMBL/GenBank/DDBJ databases">
        <authorList>
            <person name="Arsene-Ploetze F."/>
        </authorList>
    </citation>
    <scope>NUCLEOTIDE SEQUENCE</scope>
    <source>
        <strain evidence="2">DSM 42138</strain>
    </source>
</reference>
<keyword evidence="2" id="KW-0540">Nuclease</keyword>
<evidence type="ECO:0000313" key="2">
    <source>
        <dbReference type="EMBL" id="CAG6392209.1"/>
    </source>
</evidence>
<keyword evidence="3" id="KW-1185">Reference proteome</keyword>
<organism evidence="2 3">
    <name type="scientific">Actinacidiphila cocklensis</name>
    <dbReference type="NCBI Taxonomy" id="887465"/>
    <lineage>
        <taxon>Bacteria</taxon>
        <taxon>Bacillati</taxon>
        <taxon>Actinomycetota</taxon>
        <taxon>Actinomycetes</taxon>
        <taxon>Kitasatosporales</taxon>
        <taxon>Streptomycetaceae</taxon>
        <taxon>Actinacidiphila</taxon>
    </lineage>
</organism>
<feature type="region of interest" description="Disordered" evidence="1">
    <location>
        <begin position="1"/>
        <end position="33"/>
    </location>
</feature>
<comment type="caution">
    <text evidence="2">The sequence shown here is derived from an EMBL/GenBank/DDBJ whole genome shotgun (WGS) entry which is preliminary data.</text>
</comment>
<evidence type="ECO:0000313" key="3">
    <source>
        <dbReference type="Proteomes" id="UP001152519"/>
    </source>
</evidence>